<feature type="domain" description="Cell wall mannoprotein PIR1-like C-terminal" evidence="4">
    <location>
        <begin position="65"/>
        <end position="142"/>
    </location>
</feature>
<feature type="compositionally biased region" description="Low complexity" evidence="1">
    <location>
        <begin position="577"/>
        <end position="656"/>
    </location>
</feature>
<evidence type="ECO:0000259" key="4">
    <source>
        <dbReference type="Pfam" id="PF22799"/>
    </source>
</evidence>
<feature type="compositionally biased region" description="Pro residues" evidence="1">
    <location>
        <begin position="234"/>
        <end position="247"/>
    </location>
</feature>
<feature type="compositionally biased region" description="Low complexity" evidence="1">
    <location>
        <begin position="537"/>
        <end position="562"/>
    </location>
</feature>
<feature type="compositionally biased region" description="Polar residues" evidence="1">
    <location>
        <begin position="316"/>
        <end position="360"/>
    </location>
</feature>
<dbReference type="Pfam" id="PF09792">
    <property type="entry name" value="But2"/>
    <property type="match status" value="1"/>
</dbReference>
<organism evidence="5 6">
    <name type="scientific">Cercospora berteroae</name>
    <dbReference type="NCBI Taxonomy" id="357750"/>
    <lineage>
        <taxon>Eukaryota</taxon>
        <taxon>Fungi</taxon>
        <taxon>Dikarya</taxon>
        <taxon>Ascomycota</taxon>
        <taxon>Pezizomycotina</taxon>
        <taxon>Dothideomycetes</taxon>
        <taxon>Dothideomycetidae</taxon>
        <taxon>Mycosphaerellales</taxon>
        <taxon>Mycosphaerellaceae</taxon>
        <taxon>Cercospora</taxon>
    </lineage>
</organism>
<feature type="compositionally biased region" description="Pro residues" evidence="1">
    <location>
        <begin position="215"/>
        <end position="224"/>
    </location>
</feature>
<feature type="compositionally biased region" description="Polar residues" evidence="1">
    <location>
        <begin position="404"/>
        <end position="421"/>
    </location>
</feature>
<gene>
    <name evidence="5" type="ORF">CBER1_00926</name>
</gene>
<name>A0A2S6C0T4_9PEZI</name>
<feature type="signal peptide" evidence="2">
    <location>
        <begin position="1"/>
        <end position="16"/>
    </location>
</feature>
<dbReference type="EMBL" id="PNEN01000579">
    <property type="protein sequence ID" value="PPJ53334.1"/>
    <property type="molecule type" value="Genomic_DNA"/>
</dbReference>
<feature type="region of interest" description="Disordered" evidence="1">
    <location>
        <begin position="537"/>
        <end position="659"/>
    </location>
</feature>
<feature type="compositionally biased region" description="Low complexity" evidence="1">
    <location>
        <begin position="465"/>
        <end position="495"/>
    </location>
</feature>
<dbReference type="OrthoDB" id="4657524at2759"/>
<feature type="region of interest" description="Disordered" evidence="1">
    <location>
        <begin position="465"/>
        <end position="505"/>
    </location>
</feature>
<feature type="region of interest" description="Disordered" evidence="1">
    <location>
        <begin position="150"/>
        <end position="294"/>
    </location>
</feature>
<feature type="compositionally biased region" description="Pro residues" evidence="1">
    <location>
        <begin position="563"/>
        <end position="572"/>
    </location>
</feature>
<feature type="chain" id="PRO_5015617503" evidence="2">
    <location>
        <begin position="17"/>
        <end position="815"/>
    </location>
</feature>
<accession>A0A2S6C0T4</accession>
<dbReference type="STRING" id="357750.A0A2S6C0T4"/>
<evidence type="ECO:0000259" key="3">
    <source>
        <dbReference type="Pfam" id="PF09792"/>
    </source>
</evidence>
<dbReference type="Pfam" id="PF22799">
    <property type="entry name" value="PIR1-like_C"/>
    <property type="match status" value="1"/>
</dbReference>
<protein>
    <submittedName>
        <fullName evidence="5">Uncharacterized protein</fullName>
    </submittedName>
</protein>
<dbReference type="InterPro" id="IPR018620">
    <property type="entry name" value="Ubiquitin3-bd_protein_But2_C"/>
</dbReference>
<keyword evidence="2" id="KW-0732">Signal</keyword>
<feature type="domain" description="Ubiquitin 3 binding protein But2 C-terminal" evidence="3">
    <location>
        <begin position="668"/>
        <end position="804"/>
    </location>
</feature>
<dbReference type="AlphaFoldDB" id="A0A2S6C0T4"/>
<evidence type="ECO:0000313" key="6">
    <source>
        <dbReference type="Proteomes" id="UP000237631"/>
    </source>
</evidence>
<dbReference type="PANTHER" id="PTHR39613:SF1">
    <property type="entry name" value="ANCHORED CELL WALL PROTEIN, PUTATIVE (AFU_ORTHOLOGUE AFUA_4G08960)-RELATED"/>
    <property type="match status" value="1"/>
</dbReference>
<evidence type="ECO:0000256" key="1">
    <source>
        <dbReference type="SAM" id="MobiDB-lite"/>
    </source>
</evidence>
<feature type="region of interest" description="Disordered" evidence="1">
    <location>
        <begin position="316"/>
        <end position="430"/>
    </location>
</feature>
<dbReference type="PANTHER" id="PTHR39613">
    <property type="entry name" value="ANCHORED CELL WALL PROTEIN, PUTATIVE (AFU_ORTHOLOGUE AFUA_4G08960)-RELATED"/>
    <property type="match status" value="1"/>
</dbReference>
<comment type="caution">
    <text evidence="5">The sequence shown here is derived from an EMBL/GenBank/DDBJ whole genome shotgun (WGS) entry which is preliminary data.</text>
</comment>
<proteinExistence type="predicted"/>
<evidence type="ECO:0000256" key="2">
    <source>
        <dbReference type="SAM" id="SignalP"/>
    </source>
</evidence>
<feature type="compositionally biased region" description="Low complexity" evidence="1">
    <location>
        <begin position="279"/>
        <end position="294"/>
    </location>
</feature>
<feature type="compositionally biased region" description="Pro residues" evidence="1">
    <location>
        <begin position="192"/>
        <end position="205"/>
    </location>
</feature>
<sequence>MTRFIGAAAFAAAASAAALRRGDMNGCGFHIKSSGGLDCTMGQFEDGQNRLNGSYPVATYYFSNGGITDGNGRPCIVTTTDDATHQFQCDEKSPGGPTRGFTIANDRKIAYNGDTRFFACRYIDEYNVYTDKLEGQDKCLPVELSADNDCAAGSSGPGPSPSSPSGYGPHASVPPYPNTTPTKPNGGEKPVPSTPSSPNSPPNSPPSYGGEKPVPSTPSSPNSPPSYGGEKPSPSTPSTPNSPPSYGKPPGEDPSGPGNGQPPASGKPPGNGQPPAYGVPPAASTPVTSSPVVPTDVTVTVTTTLYTNDCHEVCSETQSLPNHPTLPTHSLGTPQSIIPGPSQSLGTPQSSVPPATYSSGTPKPSVPVESSPVHSTSSSTATTTSVPAPPYGGKSSSSASTATIPNSPNTVTSVVPSQSASCPAPGSSDSMGRYSCNPAHQYPNGQTCQLQNGCYFLTTSSSSATSPAVSQTTTTPGSPVGVSSTVTSAVPSQSAPSCPAPGSTDSMGRYSCNPAHQYPAGQTCQLEKGCYYLTTSSSTSSTPGATISTASASSPPNYGQPKPSTPSSPKQPPHYGATESTSSATKPAASTSVVKSTIVVTPSSSASSTAVVTPSTSVVKSTVVVTPPSSASSTSASSTSASSTSTTPASPTSSTPGSCGTTLEGCYQAPKLITWVSEDHPATSYGSKQNATINDECSSVFNFDIPADYKGKQCSVVFLFPEEDESKWSWNEQGSIEFNKLSGAVNGQTTYDTCPSKEQCLGTIAPKPGNSYVVSTAPCQAGETVTIETSSKDGLGLEFCEDANKPPVGVYITAC</sequence>
<evidence type="ECO:0000313" key="5">
    <source>
        <dbReference type="EMBL" id="PPJ53334.1"/>
    </source>
</evidence>
<feature type="compositionally biased region" description="Low complexity" evidence="1">
    <location>
        <begin position="361"/>
        <end position="386"/>
    </location>
</feature>
<feature type="compositionally biased region" description="Low complexity" evidence="1">
    <location>
        <begin position="179"/>
        <end position="191"/>
    </location>
</feature>
<dbReference type="InterPro" id="IPR054508">
    <property type="entry name" value="PIR1-like_C"/>
</dbReference>
<keyword evidence="6" id="KW-1185">Reference proteome</keyword>
<reference evidence="6" key="1">
    <citation type="journal article" date="2017" name="bioRxiv">
        <title>Conservation of a gene cluster reveals novel cercosporin biosynthetic mechanisms and extends production to the genus Colletotrichum.</title>
        <authorList>
            <person name="de Jonge R."/>
            <person name="Ebert M.K."/>
            <person name="Huitt-Roehl C.R."/>
            <person name="Pal P."/>
            <person name="Suttle J.C."/>
            <person name="Spanner R.E."/>
            <person name="Neubauer J.D."/>
            <person name="Jurick W.M.II."/>
            <person name="Stott K.A."/>
            <person name="Secor G.A."/>
            <person name="Thomma B.P.H.J."/>
            <person name="Van de Peer Y."/>
            <person name="Townsend C.A."/>
            <person name="Bolton M.D."/>
        </authorList>
    </citation>
    <scope>NUCLEOTIDE SEQUENCE [LARGE SCALE GENOMIC DNA]</scope>
    <source>
        <strain evidence="6">CBS538.71</strain>
    </source>
</reference>
<dbReference type="Proteomes" id="UP000237631">
    <property type="component" value="Unassembled WGS sequence"/>
</dbReference>